<dbReference type="Pfam" id="PF01408">
    <property type="entry name" value="GFO_IDH_MocA"/>
    <property type="match status" value="1"/>
</dbReference>
<dbReference type="PhylomeDB" id="A0A060T881"/>
<comment type="similarity">
    <text evidence="1">Belongs to the Gfo/Idh/MocA family.</text>
</comment>
<feature type="domain" description="Gfo/Idh/MocA-like oxidoreductase N-terminal" evidence="2">
    <location>
        <begin position="1"/>
        <end position="121"/>
    </location>
</feature>
<dbReference type="AlphaFoldDB" id="A0A060T881"/>
<sequence length="339" mass="37144">MKIAFIGGGIFAREYHLPAVLKAGGTLTAVYSRTKKSAAETVRAARDLGYSEQIDIYSDDTSSLDDLLAREDTSGVVIVLPIAVQPDIVRKALKAGKHVLCEKPIAPSRGSAIDLVEEYRKVYAPKGLVFSIAEQFRFDLGYIRARDWVRQGKIGNITAVHARIWENLEPDFKFQTPWRKEPEFQGGYILDAGVHFIALIRMVSGQDITETQCQTAQWRSYLKPIDTVQAVFKLSGGALGTYSHSVSCPCPKLEFLFVGSTGSMQVTGRDNGTTIVLCDADGNERDRVFIDGQPMLEEHRAFVEAIKSGKAEQRASPEEALKDVAVIESMLGGGGQVAT</sequence>
<feature type="domain" description="GFO/IDH/MocA-like oxidoreductase" evidence="3">
    <location>
        <begin position="143"/>
        <end position="264"/>
    </location>
</feature>
<dbReference type="GO" id="GO:0006740">
    <property type="term" value="P:NADPH regeneration"/>
    <property type="evidence" value="ECO:0007669"/>
    <property type="project" value="TreeGrafter"/>
</dbReference>
<dbReference type="SUPFAM" id="SSF51735">
    <property type="entry name" value="NAD(P)-binding Rossmann-fold domains"/>
    <property type="match status" value="1"/>
</dbReference>
<evidence type="ECO:0000259" key="3">
    <source>
        <dbReference type="Pfam" id="PF22725"/>
    </source>
</evidence>
<dbReference type="GO" id="GO:0000166">
    <property type="term" value="F:nucleotide binding"/>
    <property type="evidence" value="ECO:0007669"/>
    <property type="project" value="InterPro"/>
</dbReference>
<reference evidence="4" key="2">
    <citation type="submission" date="2014-06" db="EMBL/GenBank/DDBJ databases">
        <title>The complete genome of Blastobotrys (Arxula) adeninivorans LS3 - a yeast of biotechnological interest.</title>
        <authorList>
            <person name="Kunze G."/>
            <person name="Gaillardin C."/>
            <person name="Czernicka M."/>
            <person name="Durrens P."/>
            <person name="Martin T."/>
            <person name="Boer E."/>
            <person name="Gabaldon T."/>
            <person name="Cruz J."/>
            <person name="Talla E."/>
            <person name="Marck C."/>
            <person name="Goffeau A."/>
            <person name="Barbe V."/>
            <person name="Baret P."/>
            <person name="Baronian K."/>
            <person name="Beier S."/>
            <person name="Bleykasten C."/>
            <person name="Bode R."/>
            <person name="Casaregola S."/>
            <person name="Despons L."/>
            <person name="Fairhead C."/>
            <person name="Giersberg M."/>
            <person name="Gierski P."/>
            <person name="Hahnel U."/>
            <person name="Hartmann A."/>
            <person name="Jankowska D."/>
            <person name="Jubin C."/>
            <person name="Jung P."/>
            <person name="Lafontaine I."/>
            <person name="Leh-Louis V."/>
            <person name="Lemaire M."/>
            <person name="Marcet-Houben M."/>
            <person name="Mascher M."/>
            <person name="Morel G."/>
            <person name="Richard G.-F."/>
            <person name="Riechen J."/>
            <person name="Sacerdot C."/>
            <person name="Sarkar A."/>
            <person name="Savel G."/>
            <person name="Schacherer J."/>
            <person name="Sherman D."/>
            <person name="Straub M.-L."/>
            <person name="Stein N."/>
            <person name="Thierry A."/>
            <person name="Trautwein-Schult A."/>
            <person name="Westhof E."/>
            <person name="Worch S."/>
            <person name="Dujon B."/>
            <person name="Souciet J.-L."/>
            <person name="Wincker P."/>
            <person name="Scholz U."/>
            <person name="Neuveglise N."/>
        </authorList>
    </citation>
    <scope>NUCLEOTIDE SEQUENCE</scope>
    <source>
        <strain evidence="4">LS3</strain>
    </source>
</reference>
<dbReference type="EMBL" id="HG937693">
    <property type="protein sequence ID" value="CDP35396.1"/>
    <property type="molecule type" value="Genomic_DNA"/>
</dbReference>
<dbReference type="Gene3D" id="3.40.50.720">
    <property type="entry name" value="NAD(P)-binding Rossmann-like Domain"/>
    <property type="match status" value="1"/>
</dbReference>
<accession>A0A060T881</accession>
<evidence type="ECO:0000256" key="1">
    <source>
        <dbReference type="ARBA" id="ARBA00010928"/>
    </source>
</evidence>
<dbReference type="InterPro" id="IPR036291">
    <property type="entry name" value="NAD(P)-bd_dom_sf"/>
</dbReference>
<evidence type="ECO:0000259" key="2">
    <source>
        <dbReference type="Pfam" id="PF01408"/>
    </source>
</evidence>
<dbReference type="InterPro" id="IPR055170">
    <property type="entry name" value="GFO_IDH_MocA-like_dom"/>
</dbReference>
<gene>
    <name evidence="4" type="ORF">GNLVRS02_ARAD1C34606g</name>
</gene>
<reference evidence="4" key="1">
    <citation type="submission" date="2014-02" db="EMBL/GenBank/DDBJ databases">
        <authorList>
            <person name="Genoscope - CEA"/>
        </authorList>
    </citation>
    <scope>NUCLEOTIDE SEQUENCE</scope>
    <source>
        <strain evidence="4">LS3</strain>
    </source>
</reference>
<dbReference type="InterPro" id="IPR000683">
    <property type="entry name" value="Gfo/Idh/MocA-like_OxRdtase_N"/>
</dbReference>
<dbReference type="GO" id="GO:0005737">
    <property type="term" value="C:cytoplasm"/>
    <property type="evidence" value="ECO:0007669"/>
    <property type="project" value="TreeGrafter"/>
</dbReference>
<name>A0A060T881_BLAAD</name>
<dbReference type="Gene3D" id="3.30.360.10">
    <property type="entry name" value="Dihydrodipicolinate Reductase, domain 2"/>
    <property type="match status" value="1"/>
</dbReference>
<dbReference type="Pfam" id="PF22725">
    <property type="entry name" value="GFO_IDH_MocA_C3"/>
    <property type="match status" value="1"/>
</dbReference>
<dbReference type="GO" id="GO:0016491">
    <property type="term" value="F:oxidoreductase activity"/>
    <property type="evidence" value="ECO:0007669"/>
    <property type="project" value="TreeGrafter"/>
</dbReference>
<organism evidence="4">
    <name type="scientific">Blastobotrys adeninivorans</name>
    <name type="common">Yeast</name>
    <name type="synonym">Arxula adeninivorans</name>
    <dbReference type="NCBI Taxonomy" id="409370"/>
    <lineage>
        <taxon>Eukaryota</taxon>
        <taxon>Fungi</taxon>
        <taxon>Dikarya</taxon>
        <taxon>Ascomycota</taxon>
        <taxon>Saccharomycotina</taxon>
        <taxon>Dipodascomycetes</taxon>
        <taxon>Dipodascales</taxon>
        <taxon>Trichomonascaceae</taxon>
        <taxon>Blastobotrys</taxon>
    </lineage>
</organism>
<protein>
    <submittedName>
        <fullName evidence="4">ARAD1C34606p</fullName>
    </submittedName>
</protein>
<dbReference type="PANTHER" id="PTHR42840:SF5">
    <property type="entry name" value="NAD(P)-BINDING ROSSMANN-FOLD SUPERFAMILY PROTEIN"/>
    <property type="match status" value="1"/>
</dbReference>
<evidence type="ECO:0000313" key="4">
    <source>
        <dbReference type="EMBL" id="CDP35396.1"/>
    </source>
</evidence>
<dbReference type="SUPFAM" id="SSF55347">
    <property type="entry name" value="Glyceraldehyde-3-phosphate dehydrogenase-like, C-terminal domain"/>
    <property type="match status" value="1"/>
</dbReference>
<dbReference type="PANTHER" id="PTHR42840">
    <property type="entry name" value="NAD(P)-BINDING ROSSMANN-FOLD SUPERFAMILY PROTEIN-RELATED"/>
    <property type="match status" value="1"/>
</dbReference>
<proteinExistence type="inferred from homology"/>